<dbReference type="InterPro" id="IPR050428">
    <property type="entry name" value="TCS_sensor_his_kinase"/>
</dbReference>
<dbReference type="GO" id="GO:0000155">
    <property type="term" value="F:phosphorelay sensor kinase activity"/>
    <property type="evidence" value="ECO:0007669"/>
    <property type="project" value="InterPro"/>
</dbReference>
<feature type="region of interest" description="Disordered" evidence="10">
    <location>
        <begin position="419"/>
        <end position="453"/>
    </location>
</feature>
<dbReference type="GO" id="GO:0005886">
    <property type="term" value="C:plasma membrane"/>
    <property type="evidence" value="ECO:0007669"/>
    <property type="project" value="UniProtKB-SubCell"/>
</dbReference>
<dbReference type="Gene3D" id="3.30.565.10">
    <property type="entry name" value="Histidine kinase-like ATPase, C-terminal domain"/>
    <property type="match status" value="1"/>
</dbReference>
<feature type="transmembrane region" description="Helical" evidence="11">
    <location>
        <begin position="158"/>
        <end position="178"/>
    </location>
</feature>
<dbReference type="InterPro" id="IPR003660">
    <property type="entry name" value="HAMP_dom"/>
</dbReference>
<reference evidence="14 15" key="1">
    <citation type="submission" date="2020-08" db="EMBL/GenBank/DDBJ databases">
        <title>Sequencing the genomes of 1000 actinobacteria strains.</title>
        <authorList>
            <person name="Klenk H.-P."/>
        </authorList>
    </citation>
    <scope>NUCLEOTIDE SEQUENCE [LARGE SCALE GENOMIC DNA]</scope>
    <source>
        <strain evidence="14 15">DSM 45272</strain>
    </source>
</reference>
<dbReference type="InterPro" id="IPR003661">
    <property type="entry name" value="HisK_dim/P_dom"/>
</dbReference>
<dbReference type="SMART" id="SM00388">
    <property type="entry name" value="HisKA"/>
    <property type="match status" value="1"/>
</dbReference>
<accession>A0A841BAK9</accession>
<dbReference type="RefSeq" id="WP_184900999.1">
    <property type="nucleotide sequence ID" value="NZ_JACHMX010000001.1"/>
</dbReference>
<keyword evidence="6 11" id="KW-0812">Transmembrane</keyword>
<dbReference type="SUPFAM" id="SSF47384">
    <property type="entry name" value="Homodimeric domain of signal transducing histidine kinase"/>
    <property type="match status" value="1"/>
</dbReference>
<dbReference type="CDD" id="cd00082">
    <property type="entry name" value="HisKA"/>
    <property type="match status" value="1"/>
</dbReference>
<dbReference type="InterPro" id="IPR036097">
    <property type="entry name" value="HisK_dim/P_sf"/>
</dbReference>
<proteinExistence type="predicted"/>
<dbReference type="Gene3D" id="6.10.340.10">
    <property type="match status" value="1"/>
</dbReference>
<comment type="subcellular location">
    <subcellularLocation>
        <location evidence="2">Cell membrane</location>
    </subcellularLocation>
</comment>
<comment type="catalytic activity">
    <reaction evidence="1">
        <text>ATP + protein L-histidine = ADP + protein N-phospho-L-histidine.</text>
        <dbReference type="EC" id="2.7.13.3"/>
    </reaction>
</comment>
<feature type="compositionally biased region" description="Low complexity" evidence="10">
    <location>
        <begin position="425"/>
        <end position="440"/>
    </location>
</feature>
<evidence type="ECO:0000256" key="4">
    <source>
        <dbReference type="ARBA" id="ARBA00022553"/>
    </source>
</evidence>
<evidence type="ECO:0000256" key="3">
    <source>
        <dbReference type="ARBA" id="ARBA00012438"/>
    </source>
</evidence>
<dbReference type="SUPFAM" id="SSF158472">
    <property type="entry name" value="HAMP domain-like"/>
    <property type="match status" value="1"/>
</dbReference>
<dbReference type="InterPro" id="IPR005467">
    <property type="entry name" value="His_kinase_dom"/>
</dbReference>
<keyword evidence="11" id="KW-0472">Membrane</keyword>
<dbReference type="CDD" id="cd06225">
    <property type="entry name" value="HAMP"/>
    <property type="match status" value="1"/>
</dbReference>
<keyword evidence="15" id="KW-1185">Reference proteome</keyword>
<dbReference type="InterPro" id="IPR036890">
    <property type="entry name" value="HATPase_C_sf"/>
</dbReference>
<evidence type="ECO:0000256" key="10">
    <source>
        <dbReference type="SAM" id="MobiDB-lite"/>
    </source>
</evidence>
<evidence type="ECO:0000259" key="12">
    <source>
        <dbReference type="PROSITE" id="PS50109"/>
    </source>
</evidence>
<dbReference type="AlphaFoldDB" id="A0A841BAK9"/>
<evidence type="ECO:0000256" key="5">
    <source>
        <dbReference type="ARBA" id="ARBA00022679"/>
    </source>
</evidence>
<evidence type="ECO:0000313" key="14">
    <source>
        <dbReference type="EMBL" id="MBB5855941.1"/>
    </source>
</evidence>
<evidence type="ECO:0000256" key="2">
    <source>
        <dbReference type="ARBA" id="ARBA00004236"/>
    </source>
</evidence>
<dbReference type="PROSITE" id="PS50885">
    <property type="entry name" value="HAMP"/>
    <property type="match status" value="1"/>
</dbReference>
<dbReference type="PROSITE" id="PS50109">
    <property type="entry name" value="HIS_KIN"/>
    <property type="match status" value="1"/>
</dbReference>
<keyword evidence="5" id="KW-0808">Transferase</keyword>
<dbReference type="Pfam" id="PF00512">
    <property type="entry name" value="HisKA"/>
    <property type="match status" value="1"/>
</dbReference>
<gene>
    <name evidence="14" type="ORF">HDA45_006028</name>
</gene>
<keyword evidence="4" id="KW-0597">Phosphoprotein</keyword>
<dbReference type="SMART" id="SM00387">
    <property type="entry name" value="HATPase_c"/>
    <property type="match status" value="1"/>
</dbReference>
<dbReference type="EMBL" id="JACHMX010000001">
    <property type="protein sequence ID" value="MBB5855941.1"/>
    <property type="molecule type" value="Genomic_DNA"/>
</dbReference>
<evidence type="ECO:0000256" key="11">
    <source>
        <dbReference type="SAM" id="Phobius"/>
    </source>
</evidence>
<protein>
    <recommendedName>
        <fullName evidence="3">histidine kinase</fullName>
        <ecNumber evidence="3">2.7.13.3</ecNumber>
    </recommendedName>
</protein>
<evidence type="ECO:0000256" key="1">
    <source>
        <dbReference type="ARBA" id="ARBA00000085"/>
    </source>
</evidence>
<dbReference type="SUPFAM" id="SSF55874">
    <property type="entry name" value="ATPase domain of HSP90 chaperone/DNA topoisomerase II/histidine kinase"/>
    <property type="match status" value="1"/>
</dbReference>
<dbReference type="SMART" id="SM00304">
    <property type="entry name" value="HAMP"/>
    <property type="match status" value="1"/>
</dbReference>
<name>A0A841BAK9_9PSEU</name>
<sequence>MILVLVGHTLSVRRRIVTLTVLAAVLAITLFGVPLAIAVAKFHEGMSTHDLERAADTVALAVTGDLANGRIPEIKPGDDDERIRGIEVAVYTPTGRLMTGDGPATEDEFVRRAHDIDMATGTLGDEVVLAVPVLSGPSLVGVVRAAHPRSELDSRIRLTWLKMGGLALVAIAASWLIGRRIATRLARPLEELAVTAERLGEGDFTVRTRRTGVREIDQVAEALDATSARIGETLERERTFSSDASHQLRTPLTGLRLQLEAALESPDRDPYATIRDGITSADRLERTIDDLLALAKQTRAPRALLDLGKLFEEVRQTWHGLLAGRGRALRISGREALPARAADAAVRQVLAVLLDNAAAHGRGTVTVVARDAGDALAIDVSDEGAIPDGSDPFVTEERTEEREGHGIGLRLARSLSEAEGGRLRLTSPSPTTFTLLLPAERPAPREEGPGLAS</sequence>
<feature type="compositionally biased region" description="Basic and acidic residues" evidence="10">
    <location>
        <begin position="442"/>
        <end position="453"/>
    </location>
</feature>
<keyword evidence="7 14" id="KW-0418">Kinase</keyword>
<comment type="caution">
    <text evidence="14">The sequence shown here is derived from an EMBL/GenBank/DDBJ whole genome shotgun (WGS) entry which is preliminary data.</text>
</comment>
<dbReference type="PANTHER" id="PTHR45436">
    <property type="entry name" value="SENSOR HISTIDINE KINASE YKOH"/>
    <property type="match status" value="1"/>
</dbReference>
<keyword evidence="9" id="KW-0902">Two-component regulatory system</keyword>
<evidence type="ECO:0000256" key="6">
    <source>
        <dbReference type="ARBA" id="ARBA00022692"/>
    </source>
</evidence>
<dbReference type="Pfam" id="PF00672">
    <property type="entry name" value="HAMP"/>
    <property type="match status" value="1"/>
</dbReference>
<organism evidence="14 15">
    <name type="scientific">Amycolatopsis umgeniensis</name>
    <dbReference type="NCBI Taxonomy" id="336628"/>
    <lineage>
        <taxon>Bacteria</taxon>
        <taxon>Bacillati</taxon>
        <taxon>Actinomycetota</taxon>
        <taxon>Actinomycetes</taxon>
        <taxon>Pseudonocardiales</taxon>
        <taxon>Pseudonocardiaceae</taxon>
        <taxon>Amycolatopsis</taxon>
    </lineage>
</organism>
<evidence type="ECO:0000313" key="15">
    <source>
        <dbReference type="Proteomes" id="UP000580861"/>
    </source>
</evidence>
<evidence type="ECO:0000256" key="9">
    <source>
        <dbReference type="ARBA" id="ARBA00023012"/>
    </source>
</evidence>
<evidence type="ECO:0000256" key="8">
    <source>
        <dbReference type="ARBA" id="ARBA00022989"/>
    </source>
</evidence>
<dbReference type="EC" id="2.7.13.3" evidence="3"/>
<evidence type="ECO:0000256" key="7">
    <source>
        <dbReference type="ARBA" id="ARBA00022777"/>
    </source>
</evidence>
<dbReference type="PANTHER" id="PTHR45436:SF5">
    <property type="entry name" value="SENSOR HISTIDINE KINASE TRCS"/>
    <property type="match status" value="1"/>
</dbReference>
<feature type="domain" description="Histidine kinase" evidence="12">
    <location>
        <begin position="243"/>
        <end position="441"/>
    </location>
</feature>
<keyword evidence="8 11" id="KW-1133">Transmembrane helix</keyword>
<dbReference type="Proteomes" id="UP000580861">
    <property type="component" value="Unassembled WGS sequence"/>
</dbReference>
<dbReference type="Gene3D" id="1.10.287.130">
    <property type="match status" value="1"/>
</dbReference>
<feature type="domain" description="HAMP" evidence="13">
    <location>
        <begin position="183"/>
        <end position="235"/>
    </location>
</feature>
<dbReference type="InterPro" id="IPR003594">
    <property type="entry name" value="HATPase_dom"/>
</dbReference>
<evidence type="ECO:0000259" key="13">
    <source>
        <dbReference type="PROSITE" id="PS50885"/>
    </source>
</evidence>
<feature type="transmembrane region" description="Helical" evidence="11">
    <location>
        <begin position="16"/>
        <end position="40"/>
    </location>
</feature>
<dbReference type="Pfam" id="PF02518">
    <property type="entry name" value="HATPase_c"/>
    <property type="match status" value="1"/>
</dbReference>